<feature type="transmembrane region" description="Helical" evidence="13">
    <location>
        <begin position="55"/>
        <end position="73"/>
    </location>
</feature>
<keyword evidence="10 13" id="KW-1133">Transmembrane helix</keyword>
<dbReference type="GO" id="GO:0006508">
    <property type="term" value="P:proteolysis"/>
    <property type="evidence" value="ECO:0007669"/>
    <property type="project" value="UniProtKB-KW"/>
</dbReference>
<evidence type="ECO:0000256" key="3">
    <source>
        <dbReference type="ARBA" id="ARBA00007931"/>
    </source>
</evidence>
<feature type="transmembrane region" description="Helical" evidence="13">
    <location>
        <begin position="93"/>
        <end position="115"/>
    </location>
</feature>
<keyword evidence="4" id="KW-1003">Cell membrane</keyword>
<evidence type="ECO:0000256" key="1">
    <source>
        <dbReference type="ARBA" id="ARBA00001947"/>
    </source>
</evidence>
<evidence type="ECO:0000256" key="12">
    <source>
        <dbReference type="ARBA" id="ARBA00023136"/>
    </source>
</evidence>
<dbReference type="InterPro" id="IPR052348">
    <property type="entry name" value="Metallopeptidase_M50B"/>
</dbReference>
<evidence type="ECO:0000256" key="13">
    <source>
        <dbReference type="SAM" id="Phobius"/>
    </source>
</evidence>
<dbReference type="InterPro" id="IPR008915">
    <property type="entry name" value="Peptidase_M50"/>
</dbReference>
<evidence type="ECO:0000256" key="9">
    <source>
        <dbReference type="ARBA" id="ARBA00022833"/>
    </source>
</evidence>
<keyword evidence="7" id="KW-0479">Metal-binding</keyword>
<keyword evidence="6 13" id="KW-0812">Transmembrane</keyword>
<dbReference type="GO" id="GO:0008237">
    <property type="term" value="F:metallopeptidase activity"/>
    <property type="evidence" value="ECO:0007669"/>
    <property type="project" value="UniProtKB-KW"/>
</dbReference>
<feature type="transmembrane region" description="Helical" evidence="13">
    <location>
        <begin position="170"/>
        <end position="188"/>
    </location>
</feature>
<evidence type="ECO:0000256" key="4">
    <source>
        <dbReference type="ARBA" id="ARBA00022475"/>
    </source>
</evidence>
<evidence type="ECO:0000256" key="11">
    <source>
        <dbReference type="ARBA" id="ARBA00023049"/>
    </source>
</evidence>
<feature type="transmembrane region" description="Helical" evidence="13">
    <location>
        <begin position="127"/>
        <end position="149"/>
    </location>
</feature>
<evidence type="ECO:0000256" key="5">
    <source>
        <dbReference type="ARBA" id="ARBA00022670"/>
    </source>
</evidence>
<name>A0A644XV36_9ZZZZ</name>
<organism evidence="15">
    <name type="scientific">bioreactor metagenome</name>
    <dbReference type="NCBI Taxonomy" id="1076179"/>
    <lineage>
        <taxon>unclassified sequences</taxon>
        <taxon>metagenomes</taxon>
        <taxon>ecological metagenomes</taxon>
    </lineage>
</organism>
<sequence>MSRLFSLFQNPLQLLYILPAILIGMTVHEWAHAFAAYKLGDPTAKNLGRMTLNPIAHFDIFGFLCLLLVGFGWAKPVPINSRNFKHFRRDDIIVSLAGITMNLIVAFLFSFIYVLGFTKWGLGTNEAFTSIFGSILSINLALAMFNLIPIYPLDGSHVLESLLIRRIPRFFMFMRQYGQIILIILLITGGATSVLSFLVSNVASGFISAANWIINLF</sequence>
<accession>A0A644XV36</accession>
<keyword evidence="5" id="KW-0645">Protease</keyword>
<evidence type="ECO:0000256" key="10">
    <source>
        <dbReference type="ARBA" id="ARBA00022989"/>
    </source>
</evidence>
<keyword evidence="8" id="KW-0378">Hydrolase</keyword>
<dbReference type="Pfam" id="PF02163">
    <property type="entry name" value="Peptidase_M50"/>
    <property type="match status" value="1"/>
</dbReference>
<dbReference type="GO" id="GO:0005886">
    <property type="term" value="C:plasma membrane"/>
    <property type="evidence" value="ECO:0007669"/>
    <property type="project" value="UniProtKB-SubCell"/>
</dbReference>
<keyword evidence="12 13" id="KW-0472">Membrane</keyword>
<dbReference type="EMBL" id="VSSQ01002931">
    <property type="protein sequence ID" value="MPM18163.1"/>
    <property type="molecule type" value="Genomic_DNA"/>
</dbReference>
<evidence type="ECO:0000256" key="2">
    <source>
        <dbReference type="ARBA" id="ARBA00004651"/>
    </source>
</evidence>
<comment type="caution">
    <text evidence="15">The sequence shown here is derived from an EMBL/GenBank/DDBJ whole genome shotgun (WGS) entry which is preliminary data.</text>
</comment>
<dbReference type="PANTHER" id="PTHR35864:SF1">
    <property type="entry name" value="ZINC METALLOPROTEASE YWHC-RELATED"/>
    <property type="match status" value="1"/>
</dbReference>
<gene>
    <name evidence="15" type="ORF">SDC9_64569</name>
</gene>
<dbReference type="AlphaFoldDB" id="A0A644XV36"/>
<dbReference type="PANTHER" id="PTHR35864">
    <property type="entry name" value="ZINC METALLOPROTEASE MJ0611-RELATED"/>
    <property type="match status" value="1"/>
</dbReference>
<dbReference type="GO" id="GO:0046872">
    <property type="term" value="F:metal ion binding"/>
    <property type="evidence" value="ECO:0007669"/>
    <property type="project" value="UniProtKB-KW"/>
</dbReference>
<comment type="subcellular location">
    <subcellularLocation>
        <location evidence="2">Cell membrane</location>
        <topology evidence="2">Multi-pass membrane protein</topology>
    </subcellularLocation>
</comment>
<feature type="domain" description="Peptidase M50" evidence="14">
    <location>
        <begin position="127"/>
        <end position="181"/>
    </location>
</feature>
<protein>
    <recommendedName>
        <fullName evidence="14">Peptidase M50 domain-containing protein</fullName>
    </recommendedName>
</protein>
<proteinExistence type="inferred from homology"/>
<comment type="cofactor">
    <cofactor evidence="1">
        <name>Zn(2+)</name>
        <dbReference type="ChEBI" id="CHEBI:29105"/>
    </cofactor>
</comment>
<dbReference type="CDD" id="cd06158">
    <property type="entry name" value="S2P-M50_like_1"/>
    <property type="match status" value="1"/>
</dbReference>
<evidence type="ECO:0000313" key="15">
    <source>
        <dbReference type="EMBL" id="MPM18163.1"/>
    </source>
</evidence>
<evidence type="ECO:0000256" key="8">
    <source>
        <dbReference type="ARBA" id="ARBA00022801"/>
    </source>
</evidence>
<comment type="similarity">
    <text evidence="3">Belongs to the peptidase M50B family.</text>
</comment>
<evidence type="ECO:0000256" key="6">
    <source>
        <dbReference type="ARBA" id="ARBA00022692"/>
    </source>
</evidence>
<evidence type="ECO:0000256" key="7">
    <source>
        <dbReference type="ARBA" id="ARBA00022723"/>
    </source>
</evidence>
<dbReference type="InterPro" id="IPR044537">
    <property type="entry name" value="Rip2-like"/>
</dbReference>
<keyword evidence="9" id="KW-0862">Zinc</keyword>
<keyword evidence="11" id="KW-0482">Metalloprotease</keyword>
<evidence type="ECO:0000259" key="14">
    <source>
        <dbReference type="Pfam" id="PF02163"/>
    </source>
</evidence>
<feature type="transmembrane region" description="Helical" evidence="13">
    <location>
        <begin position="12"/>
        <end position="35"/>
    </location>
</feature>
<reference evidence="15" key="1">
    <citation type="submission" date="2019-08" db="EMBL/GenBank/DDBJ databases">
        <authorList>
            <person name="Kucharzyk K."/>
            <person name="Murdoch R.W."/>
            <person name="Higgins S."/>
            <person name="Loffler F."/>
        </authorList>
    </citation>
    <scope>NUCLEOTIDE SEQUENCE</scope>
</reference>